<evidence type="ECO:0000256" key="1">
    <source>
        <dbReference type="ARBA" id="ARBA00004370"/>
    </source>
</evidence>
<comment type="caution">
    <text evidence="9">The sequence shown here is derived from an EMBL/GenBank/DDBJ whole genome shotgun (WGS) entry which is preliminary data.</text>
</comment>
<dbReference type="GO" id="GO:0009306">
    <property type="term" value="P:protein secretion"/>
    <property type="evidence" value="ECO:0007669"/>
    <property type="project" value="InterPro"/>
</dbReference>
<dbReference type="InterPro" id="IPR038379">
    <property type="entry name" value="SecE_sf"/>
</dbReference>
<evidence type="ECO:0000256" key="2">
    <source>
        <dbReference type="ARBA" id="ARBA00022448"/>
    </source>
</evidence>
<dbReference type="GO" id="GO:0008320">
    <property type="term" value="F:protein transmembrane transporter activity"/>
    <property type="evidence" value="ECO:0007669"/>
    <property type="project" value="InterPro"/>
</dbReference>
<dbReference type="AlphaFoldDB" id="A0A9D2SWB6"/>
<proteinExistence type="predicted"/>
<dbReference type="Gene3D" id="1.20.5.1030">
    <property type="entry name" value="Preprotein translocase secy subunit"/>
    <property type="match status" value="1"/>
</dbReference>
<reference evidence="9" key="2">
    <citation type="submission" date="2021-04" db="EMBL/GenBank/DDBJ databases">
        <authorList>
            <person name="Gilroy R."/>
        </authorList>
    </citation>
    <scope>NUCLEOTIDE SEQUENCE</scope>
    <source>
        <strain evidence="9">CHK187-11901</strain>
    </source>
</reference>
<protein>
    <submittedName>
        <fullName evidence="9">Preprotein translocase subunit SecE</fullName>
    </submittedName>
</protein>
<gene>
    <name evidence="9" type="primary">secE</name>
    <name evidence="9" type="ORF">H9702_03905</name>
</gene>
<dbReference type="InterPro" id="IPR005807">
    <property type="entry name" value="SecE_bac"/>
</dbReference>
<organism evidence="9 10">
    <name type="scientific">Candidatus Merdibacter merdavium</name>
    <dbReference type="NCBI Taxonomy" id="2838692"/>
    <lineage>
        <taxon>Bacteria</taxon>
        <taxon>Bacillati</taxon>
        <taxon>Bacillota</taxon>
        <taxon>Erysipelotrichia</taxon>
        <taxon>Erysipelotrichales</taxon>
        <taxon>Erysipelotrichaceae</taxon>
        <taxon>Merdibacter</taxon>
    </lineage>
</organism>
<keyword evidence="4" id="KW-0653">Protein transport</keyword>
<evidence type="ECO:0000256" key="6">
    <source>
        <dbReference type="ARBA" id="ARBA00023010"/>
    </source>
</evidence>
<reference evidence="9" key="1">
    <citation type="journal article" date="2021" name="PeerJ">
        <title>Extensive microbial diversity within the chicken gut microbiome revealed by metagenomics and culture.</title>
        <authorList>
            <person name="Gilroy R."/>
            <person name="Ravi A."/>
            <person name="Getino M."/>
            <person name="Pursley I."/>
            <person name="Horton D.L."/>
            <person name="Alikhan N.F."/>
            <person name="Baker D."/>
            <person name="Gharbi K."/>
            <person name="Hall N."/>
            <person name="Watson M."/>
            <person name="Adriaenssens E.M."/>
            <person name="Foster-Nyarko E."/>
            <person name="Jarju S."/>
            <person name="Secka A."/>
            <person name="Antonio M."/>
            <person name="Oren A."/>
            <person name="Chaudhuri R.R."/>
            <person name="La Ragione R."/>
            <person name="Hildebrand F."/>
            <person name="Pallen M.J."/>
        </authorList>
    </citation>
    <scope>NUCLEOTIDE SEQUENCE</scope>
    <source>
        <strain evidence="9">CHK187-11901</strain>
    </source>
</reference>
<keyword evidence="2" id="KW-0813">Transport</keyword>
<keyword evidence="7 8" id="KW-0472">Membrane</keyword>
<sequence>MKWFSISGILKEVKRIRWPHGKTLATNSLTVIVFTVFFGIFFLLCEVVASGFLTLIGM</sequence>
<keyword evidence="5 8" id="KW-1133">Transmembrane helix</keyword>
<evidence type="ECO:0000256" key="4">
    <source>
        <dbReference type="ARBA" id="ARBA00022927"/>
    </source>
</evidence>
<evidence type="ECO:0000313" key="9">
    <source>
        <dbReference type="EMBL" id="HJC36255.1"/>
    </source>
</evidence>
<dbReference type="GO" id="GO:0006605">
    <property type="term" value="P:protein targeting"/>
    <property type="evidence" value="ECO:0007669"/>
    <property type="project" value="InterPro"/>
</dbReference>
<evidence type="ECO:0000256" key="5">
    <source>
        <dbReference type="ARBA" id="ARBA00022989"/>
    </source>
</evidence>
<evidence type="ECO:0000256" key="7">
    <source>
        <dbReference type="ARBA" id="ARBA00023136"/>
    </source>
</evidence>
<comment type="subcellular location">
    <subcellularLocation>
        <location evidence="1">Membrane</location>
    </subcellularLocation>
</comment>
<evidence type="ECO:0000256" key="3">
    <source>
        <dbReference type="ARBA" id="ARBA00022692"/>
    </source>
</evidence>
<dbReference type="EMBL" id="DWWM01000023">
    <property type="protein sequence ID" value="HJC36255.1"/>
    <property type="molecule type" value="Genomic_DNA"/>
</dbReference>
<dbReference type="Pfam" id="PF00584">
    <property type="entry name" value="SecE"/>
    <property type="match status" value="1"/>
</dbReference>
<keyword evidence="6" id="KW-0811">Translocation</keyword>
<name>A0A9D2SWB6_9FIRM</name>
<evidence type="ECO:0000313" key="10">
    <source>
        <dbReference type="Proteomes" id="UP000823896"/>
    </source>
</evidence>
<dbReference type="InterPro" id="IPR001901">
    <property type="entry name" value="Translocase_SecE/Sec61-g"/>
</dbReference>
<feature type="transmembrane region" description="Helical" evidence="8">
    <location>
        <begin position="31"/>
        <end position="56"/>
    </location>
</feature>
<accession>A0A9D2SWB6</accession>
<dbReference type="NCBIfam" id="TIGR00964">
    <property type="entry name" value="secE_bact"/>
    <property type="match status" value="1"/>
</dbReference>
<keyword evidence="3 8" id="KW-0812">Transmembrane</keyword>
<dbReference type="Proteomes" id="UP000823896">
    <property type="component" value="Unassembled WGS sequence"/>
</dbReference>
<dbReference type="GO" id="GO:0006886">
    <property type="term" value="P:intracellular protein transport"/>
    <property type="evidence" value="ECO:0007669"/>
    <property type="project" value="InterPro"/>
</dbReference>
<dbReference type="GO" id="GO:0016020">
    <property type="term" value="C:membrane"/>
    <property type="evidence" value="ECO:0007669"/>
    <property type="project" value="UniProtKB-SubCell"/>
</dbReference>
<evidence type="ECO:0000256" key="8">
    <source>
        <dbReference type="SAM" id="Phobius"/>
    </source>
</evidence>